<keyword evidence="2" id="KW-1185">Reference proteome</keyword>
<dbReference type="Proteomes" id="UP001176521">
    <property type="component" value="Unassembled WGS sequence"/>
</dbReference>
<evidence type="ECO:0000313" key="2">
    <source>
        <dbReference type="Proteomes" id="UP001176521"/>
    </source>
</evidence>
<comment type="caution">
    <text evidence="1">The sequence shown here is derived from an EMBL/GenBank/DDBJ whole genome shotgun (WGS) entry which is preliminary data.</text>
</comment>
<gene>
    <name evidence="1" type="ORF">OC842_003051</name>
</gene>
<organism evidence="1 2">
    <name type="scientific">Tilletia horrida</name>
    <dbReference type="NCBI Taxonomy" id="155126"/>
    <lineage>
        <taxon>Eukaryota</taxon>
        <taxon>Fungi</taxon>
        <taxon>Dikarya</taxon>
        <taxon>Basidiomycota</taxon>
        <taxon>Ustilaginomycotina</taxon>
        <taxon>Exobasidiomycetes</taxon>
        <taxon>Tilletiales</taxon>
        <taxon>Tilletiaceae</taxon>
        <taxon>Tilletia</taxon>
    </lineage>
</organism>
<dbReference type="EMBL" id="JAPDMQ010000142">
    <property type="protein sequence ID" value="KAK0533210.1"/>
    <property type="molecule type" value="Genomic_DNA"/>
</dbReference>
<sequence length="145" mass="15428">MKGRRPALHKTLHKVAQLYKAKAHHVASPLDVSGEGNGRLVILAIPANALKNVKVGGTEAAIGERAKTVMPQQSSNLSEDAVHSAGVAPRNCQQTAAEQQVLRGHPAPALAQLLRRGRRFNRFAEIIALLADGATLSQIFAPPPQ</sequence>
<evidence type="ECO:0000313" key="1">
    <source>
        <dbReference type="EMBL" id="KAK0533210.1"/>
    </source>
</evidence>
<name>A0AAN6GCG6_9BASI</name>
<dbReference type="AlphaFoldDB" id="A0AAN6GCG6"/>
<accession>A0AAN6GCG6</accession>
<protein>
    <submittedName>
        <fullName evidence="1">Uncharacterized protein</fullName>
    </submittedName>
</protein>
<reference evidence="1" key="1">
    <citation type="journal article" date="2023" name="PhytoFront">
        <title>Draft Genome Resources of Seven Strains of Tilletia horrida, Causal Agent of Kernel Smut of Rice.</title>
        <authorList>
            <person name="Khanal S."/>
            <person name="Antony Babu S."/>
            <person name="Zhou X.G."/>
        </authorList>
    </citation>
    <scope>NUCLEOTIDE SEQUENCE</scope>
    <source>
        <strain evidence="1">TX3</strain>
    </source>
</reference>
<proteinExistence type="predicted"/>